<keyword evidence="8" id="KW-0275">Fatty acid biosynthesis</keyword>
<keyword evidence="4" id="KW-0444">Lipid biosynthesis</keyword>
<dbReference type="GO" id="GO:0004315">
    <property type="term" value="F:3-oxoacyl-[acyl-carrier-protein] synthase activity"/>
    <property type="evidence" value="ECO:0007669"/>
    <property type="project" value="InterPro"/>
</dbReference>
<dbReference type="InterPro" id="IPR016039">
    <property type="entry name" value="Thiolase-like"/>
</dbReference>
<comment type="similarity">
    <text evidence="2">Belongs to the thiolase-like superfamily. FabH family.</text>
</comment>
<comment type="caution">
    <text evidence="13">The sequence shown here is derived from an EMBL/GenBank/DDBJ whole genome shotgun (WGS) entry which is preliminary data.</text>
</comment>
<keyword evidence="10" id="KW-0012">Acyltransferase</keyword>
<dbReference type="InterPro" id="IPR013751">
    <property type="entry name" value="ACP_syn_III_N"/>
</dbReference>
<evidence type="ECO:0000256" key="1">
    <source>
        <dbReference type="ARBA" id="ARBA00005189"/>
    </source>
</evidence>
<dbReference type="Pfam" id="PF08545">
    <property type="entry name" value="ACP_syn_III"/>
    <property type="match status" value="1"/>
</dbReference>
<evidence type="ECO:0000313" key="14">
    <source>
        <dbReference type="Proteomes" id="UP000320888"/>
    </source>
</evidence>
<reference evidence="13 14" key="1">
    <citation type="submission" date="2019-07" db="EMBL/GenBank/DDBJ databases">
        <title>Draft genome for Streptomyces benahoarensis MZ03-48.</title>
        <authorList>
            <person name="Gonzalez-Pimentel J.L."/>
        </authorList>
    </citation>
    <scope>NUCLEOTIDE SEQUENCE [LARGE SCALE GENOMIC DNA]</scope>
    <source>
        <strain evidence="13 14">MZ03-48</strain>
    </source>
</reference>
<evidence type="ECO:0000256" key="9">
    <source>
        <dbReference type="ARBA" id="ARBA00023268"/>
    </source>
</evidence>
<evidence type="ECO:0000259" key="12">
    <source>
        <dbReference type="Pfam" id="PF08545"/>
    </source>
</evidence>
<dbReference type="PANTHER" id="PTHR43091:SF1">
    <property type="entry name" value="BETA-KETOACYL-[ACYL-CARRIER-PROTEIN] SYNTHASE III, CHLOROPLASTIC"/>
    <property type="match status" value="1"/>
</dbReference>
<dbReference type="EMBL" id="VKLS01000013">
    <property type="protein sequence ID" value="TSB43745.1"/>
    <property type="molecule type" value="Genomic_DNA"/>
</dbReference>
<dbReference type="Gene3D" id="3.40.47.10">
    <property type="match status" value="1"/>
</dbReference>
<feature type="domain" description="Beta-ketoacyl-[acyl-carrier-protein] synthase III N-terminal" evidence="12">
    <location>
        <begin position="105"/>
        <end position="182"/>
    </location>
</feature>
<organism evidence="13 14">
    <name type="scientific">Streptomyces benahoarensis</name>
    <dbReference type="NCBI Taxonomy" id="2595054"/>
    <lineage>
        <taxon>Bacteria</taxon>
        <taxon>Bacillati</taxon>
        <taxon>Actinomycetota</taxon>
        <taxon>Actinomycetes</taxon>
        <taxon>Kitasatosporales</taxon>
        <taxon>Streptomycetaceae</taxon>
        <taxon>Streptomyces</taxon>
    </lineage>
</organism>
<keyword evidence="7" id="KW-0443">Lipid metabolism</keyword>
<evidence type="ECO:0000256" key="10">
    <source>
        <dbReference type="ARBA" id="ARBA00023315"/>
    </source>
</evidence>
<name>A0A553ZQU2_9ACTN</name>
<protein>
    <submittedName>
        <fullName evidence="13">Ketoacyl-ACP synthase III</fullName>
    </submittedName>
</protein>
<dbReference type="NCBIfam" id="TIGR00747">
    <property type="entry name" value="fabH"/>
    <property type="match status" value="1"/>
</dbReference>
<evidence type="ECO:0000256" key="6">
    <source>
        <dbReference type="ARBA" id="ARBA00022832"/>
    </source>
</evidence>
<dbReference type="Pfam" id="PF08541">
    <property type="entry name" value="ACP_syn_III_C"/>
    <property type="match status" value="1"/>
</dbReference>
<keyword evidence="3" id="KW-0963">Cytoplasm</keyword>
<evidence type="ECO:0000256" key="7">
    <source>
        <dbReference type="ARBA" id="ARBA00023098"/>
    </source>
</evidence>
<keyword evidence="6" id="KW-0276">Fatty acid metabolism</keyword>
<feature type="domain" description="Beta-ketoacyl-[acyl-carrier-protein] synthase III C-terminal" evidence="11">
    <location>
        <begin position="219"/>
        <end position="308"/>
    </location>
</feature>
<evidence type="ECO:0000256" key="3">
    <source>
        <dbReference type="ARBA" id="ARBA00022490"/>
    </source>
</evidence>
<sequence length="326" mass="34220">MTVTLAGAGAALPERVLSNHDFVHLNTSDEWIVQRTGIRERRRLAADASLAELATDACARALSDAGVAPRDIRHVVVATSTADRISPGMAVEVATRLGIDRPAAFDVGAGCSGFLYALDHAIAVIESGRSEHVLVCGAEALSRITDHTDRNTAVLLGDGAGAVVVSKASGSLRPAFALGSDGTQIELLYVGQDRLLRMRGREIFENAVDLMAGHTQLVLEQCGLGPDDLDLFVAHQANARIVQAVRRRLGVSADRVFLNVDKVANTSSASIPLALAHANEQRLLHPGAVLGLTAFGAGLSWGAGIITWKSLAVHGVDELPVSGGER</sequence>
<dbReference type="OrthoDB" id="9815506at2"/>
<evidence type="ECO:0000259" key="11">
    <source>
        <dbReference type="Pfam" id="PF08541"/>
    </source>
</evidence>
<dbReference type="NCBIfam" id="NF006829">
    <property type="entry name" value="PRK09352.1"/>
    <property type="match status" value="1"/>
</dbReference>
<proteinExistence type="inferred from homology"/>
<keyword evidence="5" id="KW-0808">Transferase</keyword>
<dbReference type="SUPFAM" id="SSF53901">
    <property type="entry name" value="Thiolase-like"/>
    <property type="match status" value="1"/>
</dbReference>
<dbReference type="RefSeq" id="WP_143940296.1">
    <property type="nucleotide sequence ID" value="NZ_VKLS01000013.1"/>
</dbReference>
<keyword evidence="9" id="KW-0511">Multifunctional enzyme</keyword>
<dbReference type="GO" id="GO:0006633">
    <property type="term" value="P:fatty acid biosynthetic process"/>
    <property type="evidence" value="ECO:0007669"/>
    <property type="project" value="UniProtKB-KW"/>
</dbReference>
<evidence type="ECO:0000313" key="13">
    <source>
        <dbReference type="EMBL" id="TSB43745.1"/>
    </source>
</evidence>
<keyword evidence="14" id="KW-1185">Reference proteome</keyword>
<dbReference type="InterPro" id="IPR004655">
    <property type="entry name" value="FabH"/>
</dbReference>
<evidence type="ECO:0000256" key="5">
    <source>
        <dbReference type="ARBA" id="ARBA00022679"/>
    </source>
</evidence>
<dbReference type="AlphaFoldDB" id="A0A553ZQU2"/>
<evidence type="ECO:0000256" key="4">
    <source>
        <dbReference type="ARBA" id="ARBA00022516"/>
    </source>
</evidence>
<dbReference type="Proteomes" id="UP000320888">
    <property type="component" value="Unassembled WGS sequence"/>
</dbReference>
<comment type="pathway">
    <text evidence="1">Lipid metabolism.</text>
</comment>
<dbReference type="InterPro" id="IPR013747">
    <property type="entry name" value="ACP_syn_III_C"/>
</dbReference>
<dbReference type="PANTHER" id="PTHR43091">
    <property type="entry name" value="3-OXOACYL-[ACYL-CARRIER-PROTEIN] SYNTHASE"/>
    <property type="match status" value="1"/>
</dbReference>
<dbReference type="CDD" id="cd00830">
    <property type="entry name" value="KAS_III"/>
    <property type="match status" value="1"/>
</dbReference>
<evidence type="ECO:0000256" key="2">
    <source>
        <dbReference type="ARBA" id="ARBA00008642"/>
    </source>
</evidence>
<accession>A0A553ZQU2</accession>
<evidence type="ECO:0000256" key="8">
    <source>
        <dbReference type="ARBA" id="ARBA00023160"/>
    </source>
</evidence>
<gene>
    <name evidence="13" type="ORF">FNZ23_02660</name>
</gene>